<proteinExistence type="predicted"/>
<dbReference type="Proteomes" id="UP000502699">
    <property type="component" value="Chromosome"/>
</dbReference>
<dbReference type="SUPFAM" id="SSF89155">
    <property type="entry name" value="TorD-like"/>
    <property type="match status" value="1"/>
</dbReference>
<keyword evidence="3" id="KW-1185">Reference proteome</keyword>
<keyword evidence="1" id="KW-0143">Chaperone</keyword>
<name>A0A6G7VE43_9GAMM</name>
<dbReference type="InterPro" id="IPR050289">
    <property type="entry name" value="TorD/DmsD_chaperones"/>
</dbReference>
<dbReference type="KEGG" id="cjap:GWK36_09810"/>
<evidence type="ECO:0000256" key="1">
    <source>
        <dbReference type="ARBA" id="ARBA00023186"/>
    </source>
</evidence>
<dbReference type="Pfam" id="PF02613">
    <property type="entry name" value="Nitrate_red_del"/>
    <property type="match status" value="1"/>
</dbReference>
<dbReference type="RefSeq" id="WP_166270984.1">
    <property type="nucleotide sequence ID" value="NZ_CP048029.1"/>
</dbReference>
<protein>
    <submittedName>
        <fullName evidence="2">Molecular chaperone TorD family protein</fullName>
    </submittedName>
</protein>
<dbReference type="PANTHER" id="PTHR34227">
    <property type="entry name" value="CHAPERONE PROTEIN YCDY"/>
    <property type="match status" value="1"/>
</dbReference>
<organism evidence="2 3">
    <name type="scientific">Caldichromatium japonicum</name>
    <dbReference type="NCBI Taxonomy" id="2699430"/>
    <lineage>
        <taxon>Bacteria</taxon>
        <taxon>Pseudomonadati</taxon>
        <taxon>Pseudomonadota</taxon>
        <taxon>Gammaproteobacteria</taxon>
        <taxon>Chromatiales</taxon>
        <taxon>Chromatiaceae</taxon>
        <taxon>Caldichromatium</taxon>
    </lineage>
</organism>
<reference evidence="3" key="1">
    <citation type="submission" date="2020-01" db="EMBL/GenBank/DDBJ databases">
        <title>Caldichromatium gen. nov., sp. nov., a thermophilic purple sulfur bacterium member of the family Chromatiaceae isolated from Nakabusa hot spring, Japan.</title>
        <authorList>
            <person name="Saini M.K."/>
            <person name="Hanada S."/>
            <person name="Tank M."/>
        </authorList>
    </citation>
    <scope>NUCLEOTIDE SEQUENCE [LARGE SCALE GENOMIC DNA]</scope>
    <source>
        <strain evidence="3">No.7</strain>
    </source>
</reference>
<accession>A0A6G7VE43</accession>
<evidence type="ECO:0000313" key="3">
    <source>
        <dbReference type="Proteomes" id="UP000502699"/>
    </source>
</evidence>
<dbReference type="Gene3D" id="1.10.3480.10">
    <property type="entry name" value="TorD-like"/>
    <property type="match status" value="1"/>
</dbReference>
<dbReference type="EMBL" id="CP048029">
    <property type="protein sequence ID" value="QIK38222.1"/>
    <property type="molecule type" value="Genomic_DNA"/>
</dbReference>
<dbReference type="InterPro" id="IPR020945">
    <property type="entry name" value="DMSO/NO3_reduct_chaperone"/>
</dbReference>
<gene>
    <name evidence="2" type="ORF">GWK36_09810</name>
</gene>
<sequence length="200" mass="22125">MRSVSPDPAHLRRLALLLAFPETEAIAVLWELATQEPWLGEAIAELESLSLDHWQAEYTRLFLVGYPQTPCPPYESAYREGSMHGQAVHSLQDLYRRIGLEAQSMPADYLGTQLECAAYLADRGRAYSAGTEAPAGGKGLTTWPTSTADPLALATELWEEHLCRWLPRFAADLQVQTQLLLYRQLGAQLAQLCAGCSHAD</sequence>
<dbReference type="AlphaFoldDB" id="A0A6G7VE43"/>
<dbReference type="InterPro" id="IPR036411">
    <property type="entry name" value="TorD-like_sf"/>
</dbReference>
<evidence type="ECO:0000313" key="2">
    <source>
        <dbReference type="EMBL" id="QIK38222.1"/>
    </source>
</evidence>
<dbReference type="PANTHER" id="PTHR34227:SF1">
    <property type="entry name" value="DIMETHYL SULFOXIDE REDUCTASE CHAPERONE-RELATED"/>
    <property type="match status" value="1"/>
</dbReference>